<feature type="transmembrane region" description="Helical" evidence="2">
    <location>
        <begin position="280"/>
        <end position="305"/>
    </location>
</feature>
<feature type="region of interest" description="Disordered" evidence="1">
    <location>
        <begin position="403"/>
        <end position="456"/>
    </location>
</feature>
<evidence type="ECO:0000256" key="1">
    <source>
        <dbReference type="SAM" id="MobiDB-lite"/>
    </source>
</evidence>
<proteinExistence type="predicted"/>
<feature type="compositionally biased region" description="Polar residues" evidence="1">
    <location>
        <begin position="428"/>
        <end position="445"/>
    </location>
</feature>
<reference evidence="3" key="1">
    <citation type="submission" date="2021-01" db="EMBL/GenBank/DDBJ databases">
        <authorList>
            <consortium name="Genoscope - CEA"/>
            <person name="William W."/>
        </authorList>
    </citation>
    <scope>NUCLEOTIDE SEQUENCE</scope>
</reference>
<feature type="compositionally biased region" description="Basic residues" evidence="1">
    <location>
        <begin position="410"/>
        <end position="424"/>
    </location>
</feature>
<dbReference type="EMBL" id="HG994361">
    <property type="protein sequence ID" value="CAF2163616.1"/>
    <property type="molecule type" value="Genomic_DNA"/>
</dbReference>
<keyword evidence="2" id="KW-1133">Transmembrane helix</keyword>
<evidence type="ECO:0000313" key="3">
    <source>
        <dbReference type="EMBL" id="CAF2163616.1"/>
    </source>
</evidence>
<sequence length="578" mass="63481">MSSCSSPLILPVYWSSASLRLRWRLLYHPNKIAPFFFLINSYKQRKKKKTEKAPKFQTTSLSVDDSMLLADMDRKALAITPPLLLLSSFFFHLRGAAFGSSKAFHCLLLLSCLLLSSVNTLHNLADYDSLGSNFAERFQRFNDGSVGVQNVCPSSNLLFSLLPALGSEYHQFDPVLTFFSPGKSSSSSSSSLASNNNLSGVVWLSLKPVHIIEFQPFTGFSRIGGGTKPLSKELLGKENTREWSISVSGNGLMEQKRCEGLSLEPGEESIKFLFFYRTELSCASGVAVFAVPMKSTAPVLMLSLYKKPVSWWLRAKKLLIALLIAVALLILIFCFNDHFVEERNNIAVSKAEKPSTITISLEMDTLLRSISKETLQGSNEVVSENSVTPVASVSSCQVEETSELTVKTAKDKKRRRNKKKKKKGAVSELTTDVSSSQSGNSTPRSPLSPDPPGVVVTQAATKPATPKPALSHSATFPVSGTKSMVIIQGSSLAPNARAPGAKSRSEVKEEEEYRYYDIWGDHLTGLHLMDRFKEVREGSSSSCFGEEDDEFVSLFVKGPHHNLLPGCSLAKPMALIKK</sequence>
<keyword evidence="2" id="KW-0812">Transmembrane</keyword>
<gene>
    <name evidence="3" type="ORF">DARMORV10_A07P17060.1</name>
</gene>
<organism evidence="3">
    <name type="scientific">Brassica napus</name>
    <name type="common">Rape</name>
    <dbReference type="NCBI Taxonomy" id="3708"/>
    <lineage>
        <taxon>Eukaryota</taxon>
        <taxon>Viridiplantae</taxon>
        <taxon>Streptophyta</taxon>
        <taxon>Embryophyta</taxon>
        <taxon>Tracheophyta</taxon>
        <taxon>Spermatophyta</taxon>
        <taxon>Magnoliopsida</taxon>
        <taxon>eudicotyledons</taxon>
        <taxon>Gunneridae</taxon>
        <taxon>Pentapetalae</taxon>
        <taxon>rosids</taxon>
        <taxon>malvids</taxon>
        <taxon>Brassicales</taxon>
        <taxon>Brassicaceae</taxon>
        <taxon>Brassiceae</taxon>
        <taxon>Brassica</taxon>
    </lineage>
</organism>
<keyword evidence="2" id="KW-0472">Membrane</keyword>
<name>A0A816YT98_BRANA</name>
<evidence type="ECO:0000256" key="2">
    <source>
        <dbReference type="SAM" id="Phobius"/>
    </source>
</evidence>
<dbReference type="AlphaFoldDB" id="A0A816YT98"/>
<feature type="transmembrane region" description="Helical" evidence="2">
    <location>
        <begin position="317"/>
        <end position="335"/>
    </location>
</feature>
<accession>A0A816YT98</accession>
<protein>
    <submittedName>
        <fullName evidence="3">(rape) hypothetical protein</fullName>
    </submittedName>
</protein>
<dbReference type="Proteomes" id="UP001295469">
    <property type="component" value="Chromosome A07"/>
</dbReference>